<evidence type="ECO:0000313" key="3">
    <source>
        <dbReference type="Proteomes" id="UP001596512"/>
    </source>
</evidence>
<gene>
    <name evidence="2" type="ORF">ACFQV2_40070</name>
</gene>
<organism evidence="2 3">
    <name type="scientific">Actinokineospora soli</name>
    <dbReference type="NCBI Taxonomy" id="1048753"/>
    <lineage>
        <taxon>Bacteria</taxon>
        <taxon>Bacillati</taxon>
        <taxon>Actinomycetota</taxon>
        <taxon>Actinomycetes</taxon>
        <taxon>Pseudonocardiales</taxon>
        <taxon>Pseudonocardiaceae</taxon>
        <taxon>Actinokineospora</taxon>
    </lineage>
</organism>
<name>A0ABW2TYP7_9PSEU</name>
<feature type="region of interest" description="Disordered" evidence="1">
    <location>
        <begin position="167"/>
        <end position="190"/>
    </location>
</feature>
<keyword evidence="3" id="KW-1185">Reference proteome</keyword>
<accession>A0ABW2TYP7</accession>
<evidence type="ECO:0008006" key="4">
    <source>
        <dbReference type="Google" id="ProtNLM"/>
    </source>
</evidence>
<evidence type="ECO:0000313" key="2">
    <source>
        <dbReference type="EMBL" id="MFC7618616.1"/>
    </source>
</evidence>
<comment type="caution">
    <text evidence="2">The sequence shown here is derived from an EMBL/GenBank/DDBJ whole genome shotgun (WGS) entry which is preliminary data.</text>
</comment>
<dbReference type="Proteomes" id="UP001596512">
    <property type="component" value="Unassembled WGS sequence"/>
</dbReference>
<protein>
    <recommendedName>
        <fullName evidence="4">PucR C-terminal helix-turn-helix domain-containing protein</fullName>
    </recommendedName>
</protein>
<evidence type="ECO:0000256" key="1">
    <source>
        <dbReference type="SAM" id="MobiDB-lite"/>
    </source>
</evidence>
<proteinExistence type="predicted"/>
<dbReference type="EMBL" id="JBHTEY010000004">
    <property type="protein sequence ID" value="MFC7618616.1"/>
    <property type="molecule type" value="Genomic_DNA"/>
</dbReference>
<sequence>MSAAYVDELRSLSGHEQSERHSLLSALLGGEPAEDAARRAGVRLPAAYTVLALHVGAHPDEDAAGVDPVVAGRRKVRRMRAELLRHGRALSLLDTGGGTVLLPADDDPAALVAALGRAAGAPVVAAAGEAAPPTSRPWPSRRGRCWPSCGAPAARRACTGCATSCWTTSSPGTPRRRANSPRCWPRWTTS</sequence>
<reference evidence="3" key="1">
    <citation type="journal article" date="2019" name="Int. J. Syst. Evol. Microbiol.">
        <title>The Global Catalogue of Microorganisms (GCM) 10K type strain sequencing project: providing services to taxonomists for standard genome sequencing and annotation.</title>
        <authorList>
            <consortium name="The Broad Institute Genomics Platform"/>
            <consortium name="The Broad Institute Genome Sequencing Center for Infectious Disease"/>
            <person name="Wu L."/>
            <person name="Ma J."/>
        </authorList>
    </citation>
    <scope>NUCLEOTIDE SEQUENCE [LARGE SCALE GENOMIC DNA]</scope>
    <source>
        <strain evidence="3">JCM 17695</strain>
    </source>
</reference>